<evidence type="ECO:0000256" key="3">
    <source>
        <dbReference type="ARBA" id="ARBA00022692"/>
    </source>
</evidence>
<feature type="transmembrane region" description="Helical" evidence="7">
    <location>
        <begin position="148"/>
        <end position="164"/>
    </location>
</feature>
<feature type="transmembrane region" description="Helical" evidence="7">
    <location>
        <begin position="170"/>
        <end position="188"/>
    </location>
</feature>
<sequence length="195" mass="21904">MFFIRTESFQQFLKFYPVVSTIVAIHLILYILTSISIDLERMLSGINFFIADGEYWRLVTPIFVHLSLPHVLFNSFSLILFGPALESMLGKFKFILTYLTIGILANVAYFYLGSDLVQHAGASGAIYGLFGLYGYMIFARRDLIDSQSVQIVVVFIIIGLLTSFGPGINFIAHIFGFIIGVALGPIIIDRIRPNY</sequence>
<comment type="similarity">
    <text evidence="2">Belongs to the peptidase S54 family.</text>
</comment>
<evidence type="ECO:0000256" key="4">
    <source>
        <dbReference type="ARBA" id="ARBA00022801"/>
    </source>
</evidence>
<dbReference type="Proteomes" id="UP000276443">
    <property type="component" value="Unassembled WGS sequence"/>
</dbReference>
<gene>
    <name evidence="9" type="ORF">EDC24_0040</name>
</gene>
<dbReference type="PANTHER" id="PTHR43731:SF14">
    <property type="entry name" value="PRESENILIN-ASSOCIATED RHOMBOID-LIKE PROTEIN, MITOCHONDRIAL"/>
    <property type="match status" value="1"/>
</dbReference>
<feature type="transmembrane region" description="Helical" evidence="7">
    <location>
        <begin position="94"/>
        <end position="112"/>
    </location>
</feature>
<evidence type="ECO:0000313" key="10">
    <source>
        <dbReference type="Proteomes" id="UP000276443"/>
    </source>
</evidence>
<dbReference type="GO" id="GO:0016020">
    <property type="term" value="C:membrane"/>
    <property type="evidence" value="ECO:0007669"/>
    <property type="project" value="UniProtKB-SubCell"/>
</dbReference>
<proteinExistence type="inferred from homology"/>
<feature type="transmembrane region" description="Helical" evidence="7">
    <location>
        <begin position="12"/>
        <end position="32"/>
    </location>
</feature>
<evidence type="ECO:0000313" key="9">
    <source>
        <dbReference type="EMBL" id="RPF57089.1"/>
    </source>
</evidence>
<comment type="subcellular location">
    <subcellularLocation>
        <location evidence="1">Membrane</location>
        <topology evidence="1">Multi-pass membrane protein</topology>
    </subcellularLocation>
</comment>
<organism evidence="9 10">
    <name type="scientific">Aquisalibacillus elongatus</name>
    <dbReference type="NCBI Taxonomy" id="485577"/>
    <lineage>
        <taxon>Bacteria</taxon>
        <taxon>Bacillati</taxon>
        <taxon>Bacillota</taxon>
        <taxon>Bacilli</taxon>
        <taxon>Bacillales</taxon>
        <taxon>Bacillaceae</taxon>
        <taxon>Aquisalibacillus</taxon>
    </lineage>
</organism>
<keyword evidence="9" id="KW-0645">Protease</keyword>
<dbReference type="Gene3D" id="1.20.1540.10">
    <property type="entry name" value="Rhomboid-like"/>
    <property type="match status" value="1"/>
</dbReference>
<evidence type="ECO:0000256" key="7">
    <source>
        <dbReference type="SAM" id="Phobius"/>
    </source>
</evidence>
<evidence type="ECO:0000256" key="2">
    <source>
        <dbReference type="ARBA" id="ARBA00009045"/>
    </source>
</evidence>
<dbReference type="InterPro" id="IPR022764">
    <property type="entry name" value="Peptidase_S54_rhomboid_dom"/>
</dbReference>
<evidence type="ECO:0000259" key="8">
    <source>
        <dbReference type="Pfam" id="PF01694"/>
    </source>
</evidence>
<feature type="domain" description="Peptidase S54 rhomboid" evidence="8">
    <location>
        <begin position="53"/>
        <end position="188"/>
    </location>
</feature>
<feature type="transmembrane region" description="Helical" evidence="7">
    <location>
        <begin position="62"/>
        <end position="82"/>
    </location>
</feature>
<evidence type="ECO:0000256" key="5">
    <source>
        <dbReference type="ARBA" id="ARBA00022989"/>
    </source>
</evidence>
<dbReference type="EMBL" id="RKRF01000001">
    <property type="protein sequence ID" value="RPF57089.1"/>
    <property type="molecule type" value="Genomic_DNA"/>
</dbReference>
<dbReference type="AlphaFoldDB" id="A0A3N5BKF1"/>
<keyword evidence="3 7" id="KW-0812">Transmembrane</keyword>
<name>A0A3N5BKF1_9BACI</name>
<dbReference type="GO" id="GO:0006508">
    <property type="term" value="P:proteolysis"/>
    <property type="evidence" value="ECO:0007669"/>
    <property type="project" value="UniProtKB-KW"/>
</dbReference>
<dbReference type="OrthoDB" id="9813074at2"/>
<dbReference type="GO" id="GO:0004252">
    <property type="term" value="F:serine-type endopeptidase activity"/>
    <property type="evidence" value="ECO:0007669"/>
    <property type="project" value="InterPro"/>
</dbReference>
<dbReference type="SUPFAM" id="SSF144091">
    <property type="entry name" value="Rhomboid-like"/>
    <property type="match status" value="1"/>
</dbReference>
<evidence type="ECO:0000256" key="6">
    <source>
        <dbReference type="ARBA" id="ARBA00023136"/>
    </source>
</evidence>
<comment type="caution">
    <text evidence="9">The sequence shown here is derived from an EMBL/GenBank/DDBJ whole genome shotgun (WGS) entry which is preliminary data.</text>
</comment>
<dbReference type="RefSeq" id="WP_124218879.1">
    <property type="nucleotide sequence ID" value="NZ_RKRF01000001.1"/>
</dbReference>
<feature type="transmembrane region" description="Helical" evidence="7">
    <location>
        <begin position="118"/>
        <end position="136"/>
    </location>
</feature>
<keyword evidence="10" id="KW-1185">Reference proteome</keyword>
<keyword evidence="5 7" id="KW-1133">Transmembrane helix</keyword>
<dbReference type="Pfam" id="PF01694">
    <property type="entry name" value="Rhomboid"/>
    <property type="match status" value="1"/>
</dbReference>
<protein>
    <submittedName>
        <fullName evidence="9">Membrane associated rhomboid family serine protease</fullName>
    </submittedName>
</protein>
<keyword evidence="6 7" id="KW-0472">Membrane</keyword>
<dbReference type="InterPro" id="IPR035952">
    <property type="entry name" value="Rhomboid-like_sf"/>
</dbReference>
<dbReference type="PANTHER" id="PTHR43731">
    <property type="entry name" value="RHOMBOID PROTEASE"/>
    <property type="match status" value="1"/>
</dbReference>
<reference evidence="9 10" key="1">
    <citation type="submission" date="2018-11" db="EMBL/GenBank/DDBJ databases">
        <title>Genomic Encyclopedia of Type Strains, Phase IV (KMG-IV): sequencing the most valuable type-strain genomes for metagenomic binning, comparative biology and taxonomic classification.</title>
        <authorList>
            <person name="Goeker M."/>
        </authorList>
    </citation>
    <scope>NUCLEOTIDE SEQUENCE [LARGE SCALE GENOMIC DNA]</scope>
    <source>
        <strain evidence="9 10">DSM 18090</strain>
    </source>
</reference>
<evidence type="ECO:0000256" key="1">
    <source>
        <dbReference type="ARBA" id="ARBA00004141"/>
    </source>
</evidence>
<dbReference type="InterPro" id="IPR050925">
    <property type="entry name" value="Rhomboid_protease_S54"/>
</dbReference>
<accession>A0A3N5BKF1</accession>
<keyword evidence="4" id="KW-0378">Hydrolase</keyword>